<dbReference type="GO" id="GO:0004016">
    <property type="term" value="F:adenylate cyclase activity"/>
    <property type="evidence" value="ECO:0007669"/>
    <property type="project" value="UniProtKB-ARBA"/>
</dbReference>
<dbReference type="PROSITE" id="PS50125">
    <property type="entry name" value="GUANYLATE_CYCLASE_2"/>
    <property type="match status" value="1"/>
</dbReference>
<name>A0A9X1TXX9_9SPHN</name>
<proteinExistence type="predicted"/>
<comment type="caution">
    <text evidence="2">The sequence shown here is derived from an EMBL/GenBank/DDBJ whole genome shotgun (WGS) entry which is preliminary data.</text>
</comment>
<organism evidence="2 3">
    <name type="scientific">Sphingomonas cremea</name>
    <dbReference type="NCBI Taxonomy" id="2904799"/>
    <lineage>
        <taxon>Bacteria</taxon>
        <taxon>Pseudomonadati</taxon>
        <taxon>Pseudomonadota</taxon>
        <taxon>Alphaproteobacteria</taxon>
        <taxon>Sphingomonadales</taxon>
        <taxon>Sphingomonadaceae</taxon>
        <taxon>Sphingomonas</taxon>
    </lineage>
</organism>
<dbReference type="InterPro" id="IPR001054">
    <property type="entry name" value="A/G_cyclase"/>
</dbReference>
<dbReference type="SUPFAM" id="SSF55073">
    <property type="entry name" value="Nucleotide cyclase"/>
    <property type="match status" value="1"/>
</dbReference>
<accession>A0A9X1TXX9</accession>
<sequence length="592" mass="64929">MLLTMGPVDPQFHQRFQDALGRGDMFALFEHTREAIELFPDDPETRYLQALAMARLGDPNAAMRLYKRNRVEEIGTEDAVALKGRLLKDLAVRTSGKEQIELFRQSSQAYRLANQLSDGYFSGINAATTSFLAGDRDEARDLAIAIGKRPDVAHPQDYFAAASAAEAKLICGDMEAATALYAEARRRPDASAGMIASTARQVALIADRLSVSEDQCQALLDSIRPTPVIHFCGHMFRSGWSEEAKIASEIKAILDESDVMIAYGSPACGADILIAEAMIARGGEVHLVLPFIEEDFVKTSVIVGGSEWVARYERIRDAAASITFATEMRWVNDDEQFAYCAKLVMGLAQLRAGVMQAHTFQLAVWDGEPAKEIAGTAAHCAEWRGLGGEVRVISVPTSRPPLDSAAVTGTQKHPSWKLCSILFADFAGFSRLDEDRLSQFLEVVMGRIASVLDRHSEDVLSRNSWGDAIYVVIISPSKAAQIALEIQSELDPDALQSIGLPAEGGMRISLHHGPIFEHFDAVQGARTYYGTEVTVAARIEPRVPVGAIYTTQPFAALIESDRNNYQFEYVGRMDLAKNYGERILYRLGTEGA</sequence>
<evidence type="ECO:0000313" key="2">
    <source>
        <dbReference type="EMBL" id="MCF2515680.1"/>
    </source>
</evidence>
<feature type="domain" description="Guanylate cyclase" evidence="1">
    <location>
        <begin position="420"/>
        <end position="540"/>
    </location>
</feature>
<evidence type="ECO:0000259" key="1">
    <source>
        <dbReference type="PROSITE" id="PS50125"/>
    </source>
</evidence>
<keyword evidence="3" id="KW-1185">Reference proteome</keyword>
<reference evidence="2" key="1">
    <citation type="submission" date="2022-01" db="EMBL/GenBank/DDBJ databases">
        <authorList>
            <person name="Jo J.-H."/>
            <person name="Im W.-T."/>
        </authorList>
    </citation>
    <scope>NUCLEOTIDE SEQUENCE</scope>
    <source>
        <strain evidence="2">G124</strain>
    </source>
</reference>
<dbReference type="RefSeq" id="WP_235068387.1">
    <property type="nucleotide sequence ID" value="NZ_JAKFGM010000003.1"/>
</dbReference>
<dbReference type="CDD" id="cd07302">
    <property type="entry name" value="CHD"/>
    <property type="match status" value="1"/>
</dbReference>
<protein>
    <submittedName>
        <fullName evidence="2">Adenylate/guanylate cyclase domain-containing protein</fullName>
    </submittedName>
</protein>
<dbReference type="InterPro" id="IPR029787">
    <property type="entry name" value="Nucleotide_cyclase"/>
</dbReference>
<dbReference type="AlphaFoldDB" id="A0A9X1TXX9"/>
<dbReference type="Pfam" id="PF00211">
    <property type="entry name" value="Guanylate_cyc"/>
    <property type="match status" value="1"/>
</dbReference>
<dbReference type="Pfam" id="PF20308">
    <property type="entry name" value="TPR-S"/>
    <property type="match status" value="1"/>
</dbReference>
<dbReference type="Gene3D" id="3.30.70.1230">
    <property type="entry name" value="Nucleotide cyclase"/>
    <property type="match status" value="1"/>
</dbReference>
<dbReference type="InterPro" id="IPR011990">
    <property type="entry name" value="TPR-like_helical_dom_sf"/>
</dbReference>
<evidence type="ECO:0000313" key="3">
    <source>
        <dbReference type="Proteomes" id="UP001139410"/>
    </source>
</evidence>
<dbReference type="GO" id="GO:0009190">
    <property type="term" value="P:cyclic nucleotide biosynthetic process"/>
    <property type="evidence" value="ECO:0007669"/>
    <property type="project" value="InterPro"/>
</dbReference>
<gene>
    <name evidence="2" type="ORF">LVY65_11475</name>
</gene>
<dbReference type="InterPro" id="IPR046880">
    <property type="entry name" value="TPR-S"/>
</dbReference>
<dbReference type="SUPFAM" id="SSF48452">
    <property type="entry name" value="TPR-like"/>
    <property type="match status" value="1"/>
</dbReference>
<dbReference type="EMBL" id="JAKFGM010000003">
    <property type="protein sequence ID" value="MCF2515680.1"/>
    <property type="molecule type" value="Genomic_DNA"/>
</dbReference>
<dbReference type="GO" id="GO:0035556">
    <property type="term" value="P:intracellular signal transduction"/>
    <property type="evidence" value="ECO:0007669"/>
    <property type="project" value="InterPro"/>
</dbReference>
<dbReference type="Proteomes" id="UP001139410">
    <property type="component" value="Unassembled WGS sequence"/>
</dbReference>
<dbReference type="Gene3D" id="1.25.40.10">
    <property type="entry name" value="Tetratricopeptide repeat domain"/>
    <property type="match status" value="1"/>
</dbReference>